<protein>
    <submittedName>
        <fullName evidence="1">Uncharacterized protein</fullName>
    </submittedName>
</protein>
<accession>A0A516PVS0</accession>
<sequence length="59" mass="6280">MAIALANNNAAMRIGITAIHSQNRLSLAAGLVDHSDHTESGVDARTFAGPVMERKRANH</sequence>
<reference evidence="1 2" key="1">
    <citation type="submission" date="2019-07" db="EMBL/GenBank/DDBJ databases">
        <title>Microlunatus dokdonensis sp. nov. isolated from the rhizospheric soil of the wild plant Elymus tsukushiensis.</title>
        <authorList>
            <person name="Ghim S.-Y."/>
            <person name="Hwang Y.-J."/>
            <person name="Son J.-S."/>
            <person name="Shin J.-H."/>
        </authorList>
    </citation>
    <scope>NUCLEOTIDE SEQUENCE [LARGE SCALE GENOMIC DNA]</scope>
    <source>
        <strain evidence="1 2">KUDC0627</strain>
    </source>
</reference>
<name>A0A516PVS0_9ACTN</name>
<organism evidence="1 2">
    <name type="scientific">Microlunatus elymi</name>
    <dbReference type="NCBI Taxonomy" id="2596828"/>
    <lineage>
        <taxon>Bacteria</taxon>
        <taxon>Bacillati</taxon>
        <taxon>Actinomycetota</taxon>
        <taxon>Actinomycetes</taxon>
        <taxon>Propionibacteriales</taxon>
        <taxon>Propionibacteriaceae</taxon>
        <taxon>Microlunatus</taxon>
    </lineage>
</organism>
<evidence type="ECO:0000313" key="1">
    <source>
        <dbReference type="EMBL" id="QDP95288.1"/>
    </source>
</evidence>
<dbReference type="Proteomes" id="UP000319263">
    <property type="component" value="Chromosome"/>
</dbReference>
<evidence type="ECO:0000313" key="2">
    <source>
        <dbReference type="Proteomes" id="UP000319263"/>
    </source>
</evidence>
<gene>
    <name evidence="1" type="ORF">FOE78_04625</name>
</gene>
<dbReference type="EMBL" id="CP041692">
    <property type="protein sequence ID" value="QDP95288.1"/>
    <property type="molecule type" value="Genomic_DNA"/>
</dbReference>
<dbReference type="AlphaFoldDB" id="A0A516PVS0"/>
<keyword evidence="2" id="KW-1185">Reference proteome</keyword>
<dbReference type="RefSeq" id="WP_143985269.1">
    <property type="nucleotide sequence ID" value="NZ_CP041692.1"/>
</dbReference>
<dbReference type="KEGG" id="mik:FOE78_04625"/>
<proteinExistence type="predicted"/>